<dbReference type="Proteomes" id="UP000242763">
    <property type="component" value="Unassembled WGS sequence"/>
</dbReference>
<comment type="similarity">
    <text evidence="1">Belongs to the UPF0260 family.</text>
</comment>
<dbReference type="Pfam" id="PF03692">
    <property type="entry name" value="CxxCxxCC"/>
    <property type="match status" value="1"/>
</dbReference>
<dbReference type="PANTHER" id="PTHR37421">
    <property type="entry name" value="UPF0260 PROTEIN YCGN"/>
    <property type="match status" value="1"/>
</dbReference>
<evidence type="ECO:0000313" key="2">
    <source>
        <dbReference type="EMBL" id="SFI72192.1"/>
    </source>
</evidence>
<dbReference type="NCBIfam" id="NF003507">
    <property type="entry name" value="PRK05170.2-5"/>
    <property type="match status" value="1"/>
</dbReference>
<sequence length="154" mass="17409">MSQTGSMMDAFWTEKTLEEMSPQEWELLCDGCGKCCLAKLEDEDDGTIYWTSVGCRLFNAETCSCRDYPNRLATVPDCVGLTPEKVRTIPWLPSTCAYRLVAEGRDLYWWHHLVSGSRGTVHEAGVSVRGKVTACETELAEPEDYFEHMLDDEP</sequence>
<dbReference type="PANTHER" id="PTHR37421:SF1">
    <property type="entry name" value="UPF0260 PROTEIN YCGN"/>
    <property type="match status" value="1"/>
</dbReference>
<reference evidence="3" key="1">
    <citation type="submission" date="2016-10" db="EMBL/GenBank/DDBJ databases">
        <authorList>
            <person name="Varghese N."/>
            <person name="Submissions S."/>
        </authorList>
    </citation>
    <scope>NUCLEOTIDE SEQUENCE [LARGE SCALE GENOMIC DNA]</scope>
    <source>
        <strain evidence="3">DSM 21857</strain>
    </source>
</reference>
<dbReference type="AlphaFoldDB" id="A0A1I3KI82"/>
<dbReference type="PIRSF" id="PIRSF006173">
    <property type="entry name" value="UCP006173"/>
    <property type="match status" value="1"/>
</dbReference>
<name>A0A1I3KI82_9HYPH</name>
<accession>A0A1I3KI82</accession>
<protein>
    <recommendedName>
        <fullName evidence="1">UPF0260 protein SAMN03080618_01210</fullName>
    </recommendedName>
</protein>
<dbReference type="EMBL" id="FORF01000005">
    <property type="protein sequence ID" value="SFI72192.1"/>
    <property type="molecule type" value="Genomic_DNA"/>
</dbReference>
<dbReference type="NCBIfam" id="NF003501">
    <property type="entry name" value="PRK05170.1-5"/>
    <property type="match status" value="1"/>
</dbReference>
<evidence type="ECO:0000256" key="1">
    <source>
        <dbReference type="HAMAP-Rule" id="MF_00676"/>
    </source>
</evidence>
<dbReference type="RefSeq" id="WP_420492451.1">
    <property type="nucleotide sequence ID" value="NZ_FORF01000005.1"/>
</dbReference>
<dbReference type="InterPro" id="IPR008228">
    <property type="entry name" value="UCP006173"/>
</dbReference>
<organism evidence="2 3">
    <name type="scientific">Aquamicrobium aerolatum DSM 21857</name>
    <dbReference type="NCBI Taxonomy" id="1121003"/>
    <lineage>
        <taxon>Bacteria</taxon>
        <taxon>Pseudomonadati</taxon>
        <taxon>Pseudomonadota</taxon>
        <taxon>Alphaproteobacteria</taxon>
        <taxon>Hyphomicrobiales</taxon>
        <taxon>Phyllobacteriaceae</taxon>
        <taxon>Aerobium</taxon>
    </lineage>
</organism>
<proteinExistence type="inferred from homology"/>
<evidence type="ECO:0000313" key="3">
    <source>
        <dbReference type="Proteomes" id="UP000242763"/>
    </source>
</evidence>
<dbReference type="STRING" id="1121003.SAMN03080618_01210"/>
<dbReference type="InterPro" id="IPR005358">
    <property type="entry name" value="Puta_zinc/iron-chelating_dom"/>
</dbReference>
<gene>
    <name evidence="2" type="ORF">SAMN03080618_01210</name>
</gene>
<dbReference type="HAMAP" id="MF_00676">
    <property type="entry name" value="UPF0260"/>
    <property type="match status" value="1"/>
</dbReference>
<keyword evidence="3" id="KW-1185">Reference proteome</keyword>